<dbReference type="RefSeq" id="XP_976999.2">
    <property type="nucleotide sequence ID" value="XM_971906.2"/>
</dbReference>
<dbReference type="KEGG" id="tet:TTHERM_00034980"/>
<dbReference type="CDD" id="cd06558">
    <property type="entry name" value="crotonase-like"/>
    <property type="match status" value="1"/>
</dbReference>
<dbReference type="PROSITE" id="PS00166">
    <property type="entry name" value="ENOYL_COA_HYDRATASE"/>
    <property type="match status" value="1"/>
</dbReference>
<dbReference type="STRING" id="312017.Q22MM1"/>
<dbReference type="PANTHER" id="PTHR43802:SF1">
    <property type="entry name" value="IP11341P-RELATED"/>
    <property type="match status" value="1"/>
</dbReference>
<dbReference type="InterPro" id="IPR001753">
    <property type="entry name" value="Enoyl-CoA_hydra/iso"/>
</dbReference>
<dbReference type="Pfam" id="PF00378">
    <property type="entry name" value="ECH_1"/>
    <property type="match status" value="1"/>
</dbReference>
<dbReference type="Gene3D" id="3.90.226.10">
    <property type="entry name" value="2-enoyl-CoA Hydratase, Chain A, domain 1"/>
    <property type="match status" value="1"/>
</dbReference>
<dbReference type="Proteomes" id="UP000009168">
    <property type="component" value="Unassembled WGS sequence"/>
</dbReference>
<evidence type="ECO:0000256" key="1">
    <source>
        <dbReference type="ARBA" id="ARBA00005254"/>
    </source>
</evidence>
<dbReference type="InterPro" id="IPR018376">
    <property type="entry name" value="Enoyl-CoA_hyd/isom_CS"/>
</dbReference>
<dbReference type="GO" id="GO:0003824">
    <property type="term" value="F:catalytic activity"/>
    <property type="evidence" value="ECO:0007669"/>
    <property type="project" value="InterPro"/>
</dbReference>
<dbReference type="AlphaFoldDB" id="Q22MM1"/>
<sequence length="270" mass="30434">MYQNIEVKKIENNKIVVININRPQKRNCVNSETAQELLKAFQDFDNDPQALIAIFASKDGIFCAGFDLMEASQIMHPSKIQEMFPLHFQSKAPMGISRYLTKKPVIGSIEGFAVAGGLELSLWCDMVVSNRQCVFGVFCRRFGVPLIDGGTVRLQRVIGFNRAKDMVLTGREVKGQEAYEWGLVNRLCSDNESVLEKSIELCKEIIRNPQYCMQLDRQSLYENTFINFDQQIQTEFHRGSLAILKGETSQGASNFVNNKAGRGGKPLPKL</sequence>
<evidence type="ECO:0000256" key="2">
    <source>
        <dbReference type="RuleBase" id="RU003707"/>
    </source>
</evidence>
<organism evidence="3 4">
    <name type="scientific">Tetrahymena thermophila (strain SB210)</name>
    <dbReference type="NCBI Taxonomy" id="312017"/>
    <lineage>
        <taxon>Eukaryota</taxon>
        <taxon>Sar</taxon>
        <taxon>Alveolata</taxon>
        <taxon>Ciliophora</taxon>
        <taxon>Intramacronucleata</taxon>
        <taxon>Oligohymenophorea</taxon>
        <taxon>Hymenostomatida</taxon>
        <taxon>Tetrahymenina</taxon>
        <taxon>Tetrahymenidae</taxon>
        <taxon>Tetrahymena</taxon>
    </lineage>
</organism>
<accession>Q22MM1</accession>
<evidence type="ECO:0000313" key="4">
    <source>
        <dbReference type="Proteomes" id="UP000009168"/>
    </source>
</evidence>
<dbReference type="OrthoDB" id="448450at2759"/>
<reference evidence="4" key="1">
    <citation type="journal article" date="2006" name="PLoS Biol.">
        <title>Macronuclear genome sequence of the ciliate Tetrahymena thermophila, a model eukaryote.</title>
        <authorList>
            <person name="Eisen J.A."/>
            <person name="Coyne R.S."/>
            <person name="Wu M."/>
            <person name="Wu D."/>
            <person name="Thiagarajan M."/>
            <person name="Wortman J.R."/>
            <person name="Badger J.H."/>
            <person name="Ren Q."/>
            <person name="Amedeo P."/>
            <person name="Jones K.M."/>
            <person name="Tallon L.J."/>
            <person name="Delcher A.L."/>
            <person name="Salzberg S.L."/>
            <person name="Silva J.C."/>
            <person name="Haas B.J."/>
            <person name="Majoros W.H."/>
            <person name="Farzad M."/>
            <person name="Carlton J.M."/>
            <person name="Smith R.K. Jr."/>
            <person name="Garg J."/>
            <person name="Pearlman R.E."/>
            <person name="Karrer K.M."/>
            <person name="Sun L."/>
            <person name="Manning G."/>
            <person name="Elde N.C."/>
            <person name="Turkewitz A.P."/>
            <person name="Asai D.J."/>
            <person name="Wilkes D.E."/>
            <person name="Wang Y."/>
            <person name="Cai H."/>
            <person name="Collins K."/>
            <person name="Stewart B.A."/>
            <person name="Lee S.R."/>
            <person name="Wilamowska K."/>
            <person name="Weinberg Z."/>
            <person name="Ruzzo W.L."/>
            <person name="Wloga D."/>
            <person name="Gaertig J."/>
            <person name="Frankel J."/>
            <person name="Tsao C.-C."/>
            <person name="Gorovsky M.A."/>
            <person name="Keeling P.J."/>
            <person name="Waller R.F."/>
            <person name="Patron N.J."/>
            <person name="Cherry J.M."/>
            <person name="Stover N.A."/>
            <person name="Krieger C.J."/>
            <person name="del Toro C."/>
            <person name="Ryder H.F."/>
            <person name="Williamson S.C."/>
            <person name="Barbeau R.A."/>
            <person name="Hamilton E.P."/>
            <person name="Orias E."/>
        </authorList>
    </citation>
    <scope>NUCLEOTIDE SEQUENCE [LARGE SCALE GENOMIC DNA]</scope>
    <source>
        <strain evidence="4">SB210</strain>
    </source>
</reference>
<dbReference type="PANTHER" id="PTHR43802">
    <property type="entry name" value="ENOYL-COA HYDRATASE"/>
    <property type="match status" value="1"/>
</dbReference>
<dbReference type="HOGENOM" id="CLU_009834_7_4_1"/>
<dbReference type="InterPro" id="IPR029045">
    <property type="entry name" value="ClpP/crotonase-like_dom_sf"/>
</dbReference>
<protein>
    <submittedName>
        <fullName evidence="3">Enoyl-CoA hydratase/isomerase</fullName>
    </submittedName>
</protein>
<keyword evidence="4" id="KW-1185">Reference proteome</keyword>
<dbReference type="EMBL" id="GG662720">
    <property type="protein sequence ID" value="EAR86651.2"/>
    <property type="molecule type" value="Genomic_DNA"/>
</dbReference>
<dbReference type="NCBIfam" id="NF006108">
    <property type="entry name" value="PRK08259.1"/>
    <property type="match status" value="1"/>
</dbReference>
<dbReference type="Gene3D" id="1.10.287.2460">
    <property type="match status" value="1"/>
</dbReference>
<dbReference type="SUPFAM" id="SSF52096">
    <property type="entry name" value="ClpP/crotonase"/>
    <property type="match status" value="1"/>
</dbReference>
<name>Q22MM1_TETTS</name>
<gene>
    <name evidence="3" type="ORF">TTHERM_00034980</name>
</gene>
<proteinExistence type="inferred from homology"/>
<evidence type="ECO:0000313" key="3">
    <source>
        <dbReference type="EMBL" id="EAR86651.2"/>
    </source>
</evidence>
<dbReference type="GeneID" id="7843896"/>
<dbReference type="eggNOG" id="KOG1680">
    <property type="taxonomic scope" value="Eukaryota"/>
</dbReference>
<comment type="similarity">
    <text evidence="1 2">Belongs to the enoyl-CoA hydratase/isomerase family.</text>
</comment>
<dbReference type="InParanoid" id="Q22MM1"/>